<name>A0ABP4WIQ9_9MICO</name>
<dbReference type="EMBL" id="BAAAPN010000034">
    <property type="protein sequence ID" value="GAA1755515.1"/>
    <property type="molecule type" value="Genomic_DNA"/>
</dbReference>
<evidence type="ECO:0000313" key="1">
    <source>
        <dbReference type="EMBL" id="GAA1755515.1"/>
    </source>
</evidence>
<reference evidence="2" key="1">
    <citation type="journal article" date="2019" name="Int. J. Syst. Evol. Microbiol.">
        <title>The Global Catalogue of Microorganisms (GCM) 10K type strain sequencing project: providing services to taxonomists for standard genome sequencing and annotation.</title>
        <authorList>
            <consortium name="The Broad Institute Genomics Platform"/>
            <consortium name="The Broad Institute Genome Sequencing Center for Infectious Disease"/>
            <person name="Wu L."/>
            <person name="Ma J."/>
        </authorList>
    </citation>
    <scope>NUCLEOTIDE SEQUENCE [LARGE SCALE GENOMIC DNA]</scope>
    <source>
        <strain evidence="2">JCM 15591</strain>
    </source>
</reference>
<dbReference type="Pfam" id="PF14907">
    <property type="entry name" value="NTP_transf_5"/>
    <property type="match status" value="1"/>
</dbReference>
<evidence type="ECO:0008006" key="3">
    <source>
        <dbReference type="Google" id="ProtNLM"/>
    </source>
</evidence>
<evidence type="ECO:0000313" key="2">
    <source>
        <dbReference type="Proteomes" id="UP001501475"/>
    </source>
</evidence>
<organism evidence="1 2">
    <name type="scientific">Nostocoides vanveenii</name>
    <dbReference type="NCBI Taxonomy" id="330835"/>
    <lineage>
        <taxon>Bacteria</taxon>
        <taxon>Bacillati</taxon>
        <taxon>Actinomycetota</taxon>
        <taxon>Actinomycetes</taxon>
        <taxon>Micrococcales</taxon>
        <taxon>Intrasporangiaceae</taxon>
        <taxon>Nostocoides</taxon>
    </lineage>
</organism>
<sequence length="295" mass="32185">MSIVMPVAVGVQFAHAAVQAIADAEGIDVLHIKGPALDTVLLVHKPSLGEAAGRRDSFDADVLVRPTQVNRLIRAMRSHGWSVRYRFEDGSNFGHASTLVHAHLAPVDLHRSFPGFGVTAGAAFASLWEDRMPITIAGVACSAPSRDAHRLILILHAVRSGDLLSEDIRRAWTEATPDERARISACAEVLGAEVALAAGTGALARFRHRRDYRLWQALATRQATRPRLWWAWVSAQPTARERARVGLRLIGPRLGRLRGSLGHRPSAADYVGALRVRVHNELDAARRAVAARAHK</sequence>
<comment type="caution">
    <text evidence="1">The sequence shown here is derived from an EMBL/GenBank/DDBJ whole genome shotgun (WGS) entry which is preliminary data.</text>
</comment>
<proteinExistence type="predicted"/>
<keyword evidence="2" id="KW-1185">Reference proteome</keyword>
<dbReference type="Proteomes" id="UP001501475">
    <property type="component" value="Unassembled WGS sequence"/>
</dbReference>
<dbReference type="RefSeq" id="WP_344064058.1">
    <property type="nucleotide sequence ID" value="NZ_BAAAPN010000034.1"/>
</dbReference>
<gene>
    <name evidence="1" type="ORF">GCM10009810_14140</name>
</gene>
<accession>A0ABP4WIQ9</accession>
<protein>
    <recommendedName>
        <fullName evidence="3">Nucleotidyltransferase family protein</fullName>
    </recommendedName>
</protein>
<dbReference type="InterPro" id="IPR039498">
    <property type="entry name" value="NTP_transf_5"/>
</dbReference>